<feature type="coiled-coil region" evidence="13">
    <location>
        <begin position="492"/>
        <end position="519"/>
    </location>
</feature>
<dbReference type="GO" id="GO:0030295">
    <property type="term" value="F:protein kinase activator activity"/>
    <property type="evidence" value="ECO:0007669"/>
    <property type="project" value="TreeGrafter"/>
</dbReference>
<dbReference type="PROSITE" id="PS50046">
    <property type="entry name" value="PHYTOCHROME_2"/>
    <property type="match status" value="1"/>
</dbReference>
<keyword evidence="5" id="KW-0716">Sensory transduction</keyword>
<evidence type="ECO:0000256" key="13">
    <source>
        <dbReference type="SAM" id="Coils"/>
    </source>
</evidence>
<dbReference type="Gene3D" id="1.10.287.130">
    <property type="match status" value="1"/>
</dbReference>
<dbReference type="PANTHER" id="PTHR42878:SF7">
    <property type="entry name" value="SENSOR HISTIDINE KINASE GLRK"/>
    <property type="match status" value="1"/>
</dbReference>
<protein>
    <recommendedName>
        <fullName evidence="3">histidine kinase</fullName>
        <ecNumber evidence="3">2.7.13.3</ecNumber>
    </recommendedName>
</protein>
<dbReference type="RefSeq" id="WP_162088677.1">
    <property type="nucleotide sequence ID" value="NZ_CAJIMS010000001.1"/>
</dbReference>
<evidence type="ECO:0000256" key="6">
    <source>
        <dbReference type="ARBA" id="ARBA00022679"/>
    </source>
</evidence>
<dbReference type="SMART" id="SM00065">
    <property type="entry name" value="GAF"/>
    <property type="match status" value="1"/>
</dbReference>
<reference evidence="16" key="1">
    <citation type="submission" date="2020-12" db="EMBL/GenBank/DDBJ databases">
        <authorList>
            <person name="Rodrigo-Torres L."/>
            <person name="Arahal R. D."/>
            <person name="Lucena T."/>
        </authorList>
    </citation>
    <scope>NUCLEOTIDE SEQUENCE</scope>
    <source>
        <strain evidence="16">CECT 9390</strain>
    </source>
</reference>
<keyword evidence="8" id="KW-0418">Kinase</keyword>
<evidence type="ECO:0000313" key="17">
    <source>
        <dbReference type="Proteomes" id="UP000662618"/>
    </source>
</evidence>
<dbReference type="Pfam" id="PF02518">
    <property type="entry name" value="HATPase_c"/>
    <property type="match status" value="1"/>
</dbReference>
<feature type="domain" description="Phytochrome chromophore attachment site" evidence="14">
    <location>
        <begin position="136"/>
        <end position="291"/>
    </location>
</feature>
<accession>A0A9N8QST2</accession>
<evidence type="ECO:0000256" key="8">
    <source>
        <dbReference type="ARBA" id="ARBA00022777"/>
    </source>
</evidence>
<evidence type="ECO:0000259" key="15">
    <source>
        <dbReference type="PROSITE" id="PS50109"/>
    </source>
</evidence>
<dbReference type="SUPFAM" id="SSF55781">
    <property type="entry name" value="GAF domain-like"/>
    <property type="match status" value="2"/>
</dbReference>
<dbReference type="Pfam" id="PF00360">
    <property type="entry name" value="PHY"/>
    <property type="match status" value="1"/>
</dbReference>
<organism evidence="16 17">
    <name type="scientific">Chryseobacterium aquaeductus</name>
    <dbReference type="NCBI Taxonomy" id="2675056"/>
    <lineage>
        <taxon>Bacteria</taxon>
        <taxon>Pseudomonadati</taxon>
        <taxon>Bacteroidota</taxon>
        <taxon>Flavobacteriia</taxon>
        <taxon>Flavobacteriales</taxon>
        <taxon>Weeksellaceae</taxon>
        <taxon>Chryseobacterium group</taxon>
        <taxon>Chryseobacterium</taxon>
    </lineage>
</organism>
<dbReference type="GO" id="GO:0007234">
    <property type="term" value="P:osmosensory signaling via phosphorelay pathway"/>
    <property type="evidence" value="ECO:0007669"/>
    <property type="project" value="TreeGrafter"/>
</dbReference>
<evidence type="ECO:0000259" key="14">
    <source>
        <dbReference type="PROSITE" id="PS50046"/>
    </source>
</evidence>
<dbReference type="InterPro" id="IPR036097">
    <property type="entry name" value="HisK_dim/P_sf"/>
</dbReference>
<dbReference type="Gene3D" id="3.30.450.20">
    <property type="entry name" value="PAS domain"/>
    <property type="match status" value="1"/>
</dbReference>
<evidence type="ECO:0000313" key="16">
    <source>
        <dbReference type="EMBL" id="CAD7811731.1"/>
    </source>
</evidence>
<dbReference type="Gene3D" id="3.30.450.270">
    <property type="match status" value="1"/>
</dbReference>
<evidence type="ECO:0000256" key="10">
    <source>
        <dbReference type="ARBA" id="ARBA00022991"/>
    </source>
</evidence>
<proteinExistence type="inferred from homology"/>
<keyword evidence="4" id="KW-0600">Photoreceptor protein</keyword>
<dbReference type="InterPro" id="IPR013515">
    <property type="entry name" value="Phytochrome_cen-reg"/>
</dbReference>
<dbReference type="GO" id="GO:0009881">
    <property type="term" value="F:photoreceptor activity"/>
    <property type="evidence" value="ECO:0007669"/>
    <property type="project" value="UniProtKB-KW"/>
</dbReference>
<dbReference type="PANTHER" id="PTHR42878">
    <property type="entry name" value="TWO-COMPONENT HISTIDINE KINASE"/>
    <property type="match status" value="1"/>
</dbReference>
<dbReference type="GO" id="GO:0006355">
    <property type="term" value="P:regulation of DNA-templated transcription"/>
    <property type="evidence" value="ECO:0007669"/>
    <property type="project" value="InterPro"/>
</dbReference>
<dbReference type="GO" id="GO:0000156">
    <property type="term" value="F:phosphorelay response regulator activity"/>
    <property type="evidence" value="ECO:0007669"/>
    <property type="project" value="TreeGrafter"/>
</dbReference>
<evidence type="ECO:0000256" key="9">
    <source>
        <dbReference type="ARBA" id="ARBA00022840"/>
    </source>
</evidence>
<evidence type="ECO:0000256" key="3">
    <source>
        <dbReference type="ARBA" id="ARBA00012438"/>
    </source>
</evidence>
<evidence type="ECO:0000256" key="1">
    <source>
        <dbReference type="ARBA" id="ARBA00000085"/>
    </source>
</evidence>
<dbReference type="SUPFAM" id="SSF47384">
    <property type="entry name" value="Homodimeric domain of signal transducing histidine kinase"/>
    <property type="match status" value="1"/>
</dbReference>
<dbReference type="InterPro" id="IPR043150">
    <property type="entry name" value="Phytochrome_PHY_sf"/>
</dbReference>
<dbReference type="GO" id="GO:0009584">
    <property type="term" value="P:detection of visible light"/>
    <property type="evidence" value="ECO:0007669"/>
    <property type="project" value="InterPro"/>
</dbReference>
<feature type="domain" description="Histidine kinase" evidence="15">
    <location>
        <begin position="519"/>
        <end position="731"/>
    </location>
</feature>
<keyword evidence="10" id="KW-0157">Chromophore</keyword>
<evidence type="ECO:0000256" key="12">
    <source>
        <dbReference type="ARBA" id="ARBA00023170"/>
    </source>
</evidence>
<keyword evidence="17" id="KW-1185">Reference proteome</keyword>
<dbReference type="InterPro" id="IPR050351">
    <property type="entry name" value="BphY/WalK/GraS-like"/>
</dbReference>
<dbReference type="InterPro" id="IPR003018">
    <property type="entry name" value="GAF"/>
</dbReference>
<dbReference type="Pfam" id="PF08446">
    <property type="entry name" value="PAS_2"/>
    <property type="match status" value="1"/>
</dbReference>
<dbReference type="Pfam" id="PF00512">
    <property type="entry name" value="HisKA"/>
    <property type="match status" value="1"/>
</dbReference>
<dbReference type="CDD" id="cd00075">
    <property type="entry name" value="HATPase"/>
    <property type="match status" value="1"/>
</dbReference>
<evidence type="ECO:0000256" key="11">
    <source>
        <dbReference type="ARBA" id="ARBA00023012"/>
    </source>
</evidence>
<dbReference type="AlphaFoldDB" id="A0A9N8QST2"/>
<dbReference type="InterPro" id="IPR036890">
    <property type="entry name" value="HATPase_C_sf"/>
</dbReference>
<keyword evidence="9" id="KW-0067">ATP-binding</keyword>
<comment type="caution">
    <text evidence="16">The sequence shown here is derived from an EMBL/GenBank/DDBJ whole genome shotgun (WGS) entry which is preliminary data.</text>
</comment>
<dbReference type="InterPro" id="IPR003661">
    <property type="entry name" value="HisK_dim/P_dom"/>
</dbReference>
<comment type="catalytic activity">
    <reaction evidence="1">
        <text>ATP + protein L-histidine = ADP + protein N-phospho-L-histidine.</text>
        <dbReference type="EC" id="2.7.13.3"/>
    </reaction>
</comment>
<dbReference type="InterPro" id="IPR001294">
    <property type="entry name" value="Phytochrome"/>
</dbReference>
<dbReference type="EMBL" id="CAJIMS010000001">
    <property type="protein sequence ID" value="CAD7811731.1"/>
    <property type="molecule type" value="Genomic_DNA"/>
</dbReference>
<dbReference type="GO" id="GO:0005524">
    <property type="term" value="F:ATP binding"/>
    <property type="evidence" value="ECO:0007669"/>
    <property type="project" value="UniProtKB-KW"/>
</dbReference>
<dbReference type="Pfam" id="PF01590">
    <property type="entry name" value="GAF"/>
    <property type="match status" value="1"/>
</dbReference>
<dbReference type="GO" id="GO:0000155">
    <property type="term" value="F:phosphorelay sensor kinase activity"/>
    <property type="evidence" value="ECO:0007669"/>
    <property type="project" value="InterPro"/>
</dbReference>
<keyword evidence="6 16" id="KW-0808">Transferase</keyword>
<dbReference type="InterPro" id="IPR003594">
    <property type="entry name" value="HATPase_dom"/>
</dbReference>
<evidence type="ECO:0000256" key="4">
    <source>
        <dbReference type="ARBA" id="ARBA00022543"/>
    </source>
</evidence>
<dbReference type="SUPFAM" id="SSF55874">
    <property type="entry name" value="ATPase domain of HSP90 chaperone/DNA topoisomerase II/histidine kinase"/>
    <property type="match status" value="1"/>
</dbReference>
<dbReference type="InterPro" id="IPR005467">
    <property type="entry name" value="His_kinase_dom"/>
</dbReference>
<dbReference type="InterPro" id="IPR013654">
    <property type="entry name" value="PAS_2"/>
</dbReference>
<keyword evidence="13" id="KW-0175">Coiled coil</keyword>
<gene>
    <name evidence="16" type="primary">cph1</name>
    <name evidence="16" type="ORF">CHRY9390_02406</name>
</gene>
<comment type="similarity">
    <text evidence="2">In the N-terminal section; belongs to the phytochrome family.</text>
</comment>
<dbReference type="SMART" id="SM00388">
    <property type="entry name" value="HisKA"/>
    <property type="match status" value="1"/>
</dbReference>
<dbReference type="SUPFAM" id="SSF55785">
    <property type="entry name" value="PYP-like sensor domain (PAS domain)"/>
    <property type="match status" value="1"/>
</dbReference>
<dbReference type="Proteomes" id="UP000662618">
    <property type="component" value="Unassembled WGS sequence"/>
</dbReference>
<evidence type="ECO:0000256" key="5">
    <source>
        <dbReference type="ARBA" id="ARBA00022606"/>
    </source>
</evidence>
<evidence type="ECO:0000256" key="2">
    <source>
        <dbReference type="ARBA" id="ARBA00006402"/>
    </source>
</evidence>
<dbReference type="InterPro" id="IPR016132">
    <property type="entry name" value="Phyto_chromo_attachment"/>
</dbReference>
<evidence type="ECO:0000256" key="7">
    <source>
        <dbReference type="ARBA" id="ARBA00022741"/>
    </source>
</evidence>
<dbReference type="SMART" id="SM00387">
    <property type="entry name" value="HATPase_c"/>
    <property type="match status" value="1"/>
</dbReference>
<dbReference type="EC" id="2.7.13.3" evidence="3"/>
<dbReference type="InterPro" id="IPR029016">
    <property type="entry name" value="GAF-like_dom_sf"/>
</dbReference>
<dbReference type="Gene3D" id="3.30.450.40">
    <property type="match status" value="1"/>
</dbReference>
<dbReference type="InterPro" id="IPR035965">
    <property type="entry name" value="PAS-like_dom_sf"/>
</dbReference>
<keyword evidence="12" id="KW-0675">Receptor</keyword>
<dbReference type="CDD" id="cd00082">
    <property type="entry name" value="HisKA"/>
    <property type="match status" value="1"/>
</dbReference>
<dbReference type="Gene3D" id="3.30.565.10">
    <property type="entry name" value="Histidine kinase-like ATPase, C-terminal domain"/>
    <property type="match status" value="1"/>
</dbReference>
<dbReference type="PRINTS" id="PR01033">
    <property type="entry name" value="PHYTOCHROME"/>
</dbReference>
<sequence>MNFVDCHEEPIHIPGYIQSFGYLIGIDAVSHTITFFGENITDIFKTENKDLFFGKKITDFPDLFGSVMNSDIFQSLDVLTKRENETYFDKILIQDSQYHFSVFRSQNHIFLEFEAFLENPNKRITNKYDNFYIIDNEHEIWDLLLSTLFNIINYDRIMVYKFMEDGSGKVIAEKVDDGLDSYLGLHYPESDIPRQARELYKKKRKRIFSDVYSEPVKLVSKTIENIDLTFSSLRAMSPIHGQYIKNTGSSSSFSISIIIDDQLWGLVACQNSTPKHIDLEDRVQAGIFTVLASNAYSSFRSKKELDYRLDLSLKASKLKSEFLKYNTLYESLVENKYEIRNLPVADGLAVVSENNIVTDGVTPKHDVISKIVDWAYQNSDETILTSRSFLKDYGNELGLDETAGGVIIYFVERSKKELLIWFRKEFDEHINWAGNPEKKVGVFSQNGEEKNTISPRTSFESFKEDIKGNSTRWSTQSEIAVQAIRDVILETSQKQYITIKNLNEQLKKVNEELDSFSYTISHDLGTPLTVMKLNAQMLLRSLTETSDKNKYKISSIIDEIDSMALMMHDVLQLSRAKHSEIELENIETQQTIEKIIENAKLTFNSPESVVIVEDCPNVLADKTMLHQVFLNIINNAVKYSSKQDQPKVVISGVENGEYVIYRITDNGIGIPESEKHRMFKIFSRMNNARKFKGNGIGLSIVYRIMNRIGGNVEYESGDNETCFILTFQNPKFIKL</sequence>
<keyword evidence="11" id="KW-0902">Two-component regulatory system</keyword>
<keyword evidence="7" id="KW-0547">Nucleotide-binding</keyword>
<dbReference type="PROSITE" id="PS50109">
    <property type="entry name" value="HIS_KIN"/>
    <property type="match status" value="1"/>
</dbReference>
<name>A0A9N8QST2_9FLAO</name>